<protein>
    <submittedName>
        <fullName evidence="1">Uncharacterized protein</fullName>
    </submittedName>
</protein>
<proteinExistence type="predicted"/>
<evidence type="ECO:0000313" key="2">
    <source>
        <dbReference type="Proteomes" id="UP000499080"/>
    </source>
</evidence>
<sequence>MNLKPCSHGQWFGFRCLKNIFSPAVGTQRIAVARQFLGCLDSSGELTAEARASKDSETADGDLCTVSMGCCSWCTYRGNGGTVRILNDNKSPSMTSSKQTTDHGNKALNSEKHHYWGLFSYISVPFQGIRLCSETLF</sequence>
<comment type="caution">
    <text evidence="1">The sequence shown here is derived from an EMBL/GenBank/DDBJ whole genome shotgun (WGS) entry which is preliminary data.</text>
</comment>
<keyword evidence="2" id="KW-1185">Reference proteome</keyword>
<dbReference type="EMBL" id="BGPR01003665">
    <property type="protein sequence ID" value="GBM90991.1"/>
    <property type="molecule type" value="Genomic_DNA"/>
</dbReference>
<accession>A0A4Y2JKU5</accession>
<evidence type="ECO:0000313" key="1">
    <source>
        <dbReference type="EMBL" id="GBM90991.1"/>
    </source>
</evidence>
<reference evidence="1 2" key="1">
    <citation type="journal article" date="2019" name="Sci. Rep.">
        <title>Orb-weaving spider Araneus ventricosus genome elucidates the spidroin gene catalogue.</title>
        <authorList>
            <person name="Kono N."/>
            <person name="Nakamura H."/>
            <person name="Ohtoshi R."/>
            <person name="Moran D.A.P."/>
            <person name="Shinohara A."/>
            <person name="Yoshida Y."/>
            <person name="Fujiwara M."/>
            <person name="Mori M."/>
            <person name="Tomita M."/>
            <person name="Arakawa K."/>
        </authorList>
    </citation>
    <scope>NUCLEOTIDE SEQUENCE [LARGE SCALE GENOMIC DNA]</scope>
</reference>
<dbReference type="Proteomes" id="UP000499080">
    <property type="component" value="Unassembled WGS sequence"/>
</dbReference>
<gene>
    <name evidence="1" type="ORF">AVEN_217459_1</name>
</gene>
<name>A0A4Y2JKU5_ARAVE</name>
<dbReference type="AlphaFoldDB" id="A0A4Y2JKU5"/>
<organism evidence="1 2">
    <name type="scientific">Araneus ventricosus</name>
    <name type="common">Orbweaver spider</name>
    <name type="synonym">Epeira ventricosa</name>
    <dbReference type="NCBI Taxonomy" id="182803"/>
    <lineage>
        <taxon>Eukaryota</taxon>
        <taxon>Metazoa</taxon>
        <taxon>Ecdysozoa</taxon>
        <taxon>Arthropoda</taxon>
        <taxon>Chelicerata</taxon>
        <taxon>Arachnida</taxon>
        <taxon>Araneae</taxon>
        <taxon>Araneomorphae</taxon>
        <taxon>Entelegynae</taxon>
        <taxon>Araneoidea</taxon>
        <taxon>Araneidae</taxon>
        <taxon>Araneus</taxon>
    </lineage>
</organism>